<comment type="caution">
    <text evidence="2">The sequence shown here is derived from an EMBL/GenBank/DDBJ whole genome shotgun (WGS) entry which is preliminary data.</text>
</comment>
<dbReference type="Proteomes" id="UP001221142">
    <property type="component" value="Unassembled WGS sequence"/>
</dbReference>
<reference evidence="2" key="1">
    <citation type="submission" date="2023-03" db="EMBL/GenBank/DDBJ databases">
        <title>Massive genome expansion in bonnet fungi (Mycena s.s.) driven by repeated elements and novel gene families across ecological guilds.</title>
        <authorList>
            <consortium name="Lawrence Berkeley National Laboratory"/>
            <person name="Harder C.B."/>
            <person name="Miyauchi S."/>
            <person name="Viragh M."/>
            <person name="Kuo A."/>
            <person name="Thoen E."/>
            <person name="Andreopoulos B."/>
            <person name="Lu D."/>
            <person name="Skrede I."/>
            <person name="Drula E."/>
            <person name="Henrissat B."/>
            <person name="Morin E."/>
            <person name="Kohler A."/>
            <person name="Barry K."/>
            <person name="LaButti K."/>
            <person name="Morin E."/>
            <person name="Salamov A."/>
            <person name="Lipzen A."/>
            <person name="Mereny Z."/>
            <person name="Hegedus B."/>
            <person name="Baldrian P."/>
            <person name="Stursova M."/>
            <person name="Weitz H."/>
            <person name="Taylor A."/>
            <person name="Grigoriev I.V."/>
            <person name="Nagy L.G."/>
            <person name="Martin F."/>
            <person name="Kauserud H."/>
        </authorList>
    </citation>
    <scope>NUCLEOTIDE SEQUENCE</scope>
    <source>
        <strain evidence="2">9284</strain>
    </source>
</reference>
<accession>A0AAD7C1Q5</accession>
<evidence type="ECO:0000313" key="2">
    <source>
        <dbReference type="EMBL" id="KAJ7636537.1"/>
    </source>
</evidence>
<sequence>MFRGWRARRDWLFGHDARHATASGWGGDSGVAEYAEGVGVQEQLRERVQYRCYSMSLPTVANTETGTHFHVHGGTGGPGGGADQHGGEGGPAEGGTKGASGSEFRI</sequence>
<feature type="region of interest" description="Disordered" evidence="1">
    <location>
        <begin position="65"/>
        <end position="106"/>
    </location>
</feature>
<feature type="compositionally biased region" description="Gly residues" evidence="1">
    <location>
        <begin position="73"/>
        <end position="98"/>
    </location>
</feature>
<organism evidence="2 3">
    <name type="scientific">Roridomyces roridus</name>
    <dbReference type="NCBI Taxonomy" id="1738132"/>
    <lineage>
        <taxon>Eukaryota</taxon>
        <taxon>Fungi</taxon>
        <taxon>Dikarya</taxon>
        <taxon>Basidiomycota</taxon>
        <taxon>Agaricomycotina</taxon>
        <taxon>Agaricomycetes</taxon>
        <taxon>Agaricomycetidae</taxon>
        <taxon>Agaricales</taxon>
        <taxon>Marasmiineae</taxon>
        <taxon>Mycenaceae</taxon>
        <taxon>Roridomyces</taxon>
    </lineage>
</organism>
<dbReference type="EMBL" id="JARKIF010000006">
    <property type="protein sequence ID" value="KAJ7636537.1"/>
    <property type="molecule type" value="Genomic_DNA"/>
</dbReference>
<keyword evidence="3" id="KW-1185">Reference proteome</keyword>
<proteinExistence type="predicted"/>
<evidence type="ECO:0000313" key="3">
    <source>
        <dbReference type="Proteomes" id="UP001221142"/>
    </source>
</evidence>
<evidence type="ECO:0000256" key="1">
    <source>
        <dbReference type="SAM" id="MobiDB-lite"/>
    </source>
</evidence>
<name>A0AAD7C1Q5_9AGAR</name>
<dbReference type="AlphaFoldDB" id="A0AAD7C1Q5"/>
<gene>
    <name evidence="2" type="ORF">FB45DRAFT_864568</name>
</gene>
<protein>
    <submittedName>
        <fullName evidence="2">Uncharacterized protein</fullName>
    </submittedName>
</protein>